<dbReference type="AlphaFoldDB" id="A0A8H6RNU2"/>
<comment type="caution">
    <text evidence="1">The sequence shown here is derived from an EMBL/GenBank/DDBJ whole genome shotgun (WGS) entry which is preliminary data.</text>
</comment>
<dbReference type="EMBL" id="JABCIY010000063">
    <property type="protein sequence ID" value="KAF7194213.1"/>
    <property type="molecule type" value="Genomic_DNA"/>
</dbReference>
<organism evidence="1 2">
    <name type="scientific">Pseudocercospora fuligena</name>
    <dbReference type="NCBI Taxonomy" id="685502"/>
    <lineage>
        <taxon>Eukaryota</taxon>
        <taxon>Fungi</taxon>
        <taxon>Dikarya</taxon>
        <taxon>Ascomycota</taxon>
        <taxon>Pezizomycotina</taxon>
        <taxon>Dothideomycetes</taxon>
        <taxon>Dothideomycetidae</taxon>
        <taxon>Mycosphaerellales</taxon>
        <taxon>Mycosphaerellaceae</taxon>
        <taxon>Pseudocercospora</taxon>
    </lineage>
</organism>
<dbReference type="Proteomes" id="UP000660729">
    <property type="component" value="Unassembled WGS sequence"/>
</dbReference>
<gene>
    <name evidence="1" type="ORF">HII31_04450</name>
</gene>
<name>A0A8H6RNU2_9PEZI</name>
<sequence length="80" mass="9143">MVGPVVRISPNLYSFNTAADQKKIYNLRADLLKNAILQRCKTDNASPHRDSDRTFREVIHNALISSAHKMQLYIPTAKKF</sequence>
<evidence type="ECO:0000313" key="1">
    <source>
        <dbReference type="EMBL" id="KAF7194213.1"/>
    </source>
</evidence>
<protein>
    <submittedName>
        <fullName evidence="1">Uncharacterized protein</fullName>
    </submittedName>
</protein>
<accession>A0A8H6RNU2</accession>
<proteinExistence type="predicted"/>
<reference evidence="1" key="1">
    <citation type="submission" date="2020-04" db="EMBL/GenBank/DDBJ databases">
        <title>Draft genome resource of the tomato pathogen Pseudocercospora fuligena.</title>
        <authorList>
            <person name="Zaccaron A."/>
        </authorList>
    </citation>
    <scope>NUCLEOTIDE SEQUENCE</scope>
    <source>
        <strain evidence="1">PF001</strain>
    </source>
</reference>
<evidence type="ECO:0000313" key="2">
    <source>
        <dbReference type="Proteomes" id="UP000660729"/>
    </source>
</evidence>
<keyword evidence="2" id="KW-1185">Reference proteome</keyword>